<accession>S3E8D8</accession>
<gene>
    <name evidence="1" type="ORF">GLAREA_10287</name>
</gene>
<dbReference type="KEGG" id="glz:GLAREA_10287"/>
<sequence length="93" mass="10648">MKLAHDHPLTSLGGPSYPLSSIHAHYYHSGVQRVRAELPNSHTWEEVFRMEVAREQRMREAVETPNLTGAQEERITAWQNYATANGSTQFRRG</sequence>
<dbReference type="HOGENOM" id="CLU_2399869_0_0_1"/>
<dbReference type="AlphaFoldDB" id="S3E8D8"/>
<evidence type="ECO:0000313" key="1">
    <source>
        <dbReference type="EMBL" id="EPE34593.1"/>
    </source>
</evidence>
<keyword evidence="2" id="KW-1185">Reference proteome</keyword>
<dbReference type="GeneID" id="19469334"/>
<dbReference type="EMBL" id="KE145356">
    <property type="protein sequence ID" value="EPE34593.1"/>
    <property type="molecule type" value="Genomic_DNA"/>
</dbReference>
<evidence type="ECO:0000313" key="2">
    <source>
        <dbReference type="Proteomes" id="UP000016922"/>
    </source>
</evidence>
<dbReference type="Proteomes" id="UP000016922">
    <property type="component" value="Unassembled WGS sequence"/>
</dbReference>
<proteinExistence type="predicted"/>
<dbReference type="RefSeq" id="XP_008078528.1">
    <property type="nucleotide sequence ID" value="XM_008080337.1"/>
</dbReference>
<name>S3E8D8_GLAL2</name>
<reference evidence="1 2" key="1">
    <citation type="journal article" date="2013" name="BMC Genomics">
        <title>Genomics-driven discovery of the pneumocandin biosynthetic gene cluster in the fungus Glarea lozoyensis.</title>
        <authorList>
            <person name="Chen L."/>
            <person name="Yue Q."/>
            <person name="Zhang X."/>
            <person name="Xiang M."/>
            <person name="Wang C."/>
            <person name="Li S."/>
            <person name="Che Y."/>
            <person name="Ortiz-Lopez F.J."/>
            <person name="Bills G.F."/>
            <person name="Liu X."/>
            <person name="An Z."/>
        </authorList>
    </citation>
    <scope>NUCLEOTIDE SEQUENCE [LARGE SCALE GENOMIC DNA]</scope>
    <source>
        <strain evidence="2">ATCC 20868 / MF5171</strain>
    </source>
</reference>
<organism evidence="1 2">
    <name type="scientific">Glarea lozoyensis (strain ATCC 20868 / MF5171)</name>
    <dbReference type="NCBI Taxonomy" id="1116229"/>
    <lineage>
        <taxon>Eukaryota</taxon>
        <taxon>Fungi</taxon>
        <taxon>Dikarya</taxon>
        <taxon>Ascomycota</taxon>
        <taxon>Pezizomycotina</taxon>
        <taxon>Leotiomycetes</taxon>
        <taxon>Helotiales</taxon>
        <taxon>Helotiaceae</taxon>
        <taxon>Glarea</taxon>
    </lineage>
</organism>
<protein>
    <submittedName>
        <fullName evidence="1">Uncharacterized protein</fullName>
    </submittedName>
</protein>